<evidence type="ECO:0000313" key="1">
    <source>
        <dbReference type="EMBL" id="EIM57646.1"/>
    </source>
</evidence>
<keyword evidence="2" id="KW-1185">Reference proteome</keyword>
<reference evidence="1 2" key="1">
    <citation type="submission" date="2010-08" db="EMBL/GenBank/DDBJ databases">
        <authorList>
            <consortium name="US DOE Joint Genome Institute (JGI-PGF)"/>
            <person name="Lucas S."/>
            <person name="Copeland A."/>
            <person name="Lapidus A."/>
            <person name="Cheng J.-F."/>
            <person name="Bruce D."/>
            <person name="Goodwin L."/>
            <person name="Pitluck S."/>
            <person name="Land M.L."/>
            <person name="Hauser L."/>
            <person name="Chang Y.-J."/>
            <person name="Anderson I.J."/>
            <person name="Johnson E."/>
            <person name="Mulhopadhyay B."/>
            <person name="Kyrpides N."/>
            <person name="Woyke T.J."/>
        </authorList>
    </citation>
    <scope>NUCLEOTIDE SEQUENCE [LARGE SCALE GENOMIC DNA]</scope>
    <source>
        <strain evidence="1 2">6</strain>
    </source>
</reference>
<accession>I5AV23</accession>
<dbReference type="HOGENOM" id="CLU_2167184_0_0_9"/>
<dbReference type="EMBL" id="CM001487">
    <property type="protein sequence ID" value="EIM57646.1"/>
    <property type="molecule type" value="Genomic_DNA"/>
</dbReference>
<evidence type="ECO:0000313" key="2">
    <source>
        <dbReference type="Proteomes" id="UP000005753"/>
    </source>
</evidence>
<gene>
    <name evidence="1" type="ORF">EubceDRAFT1_1871</name>
</gene>
<proteinExistence type="predicted"/>
<dbReference type="OrthoDB" id="9835797at2"/>
<dbReference type="Proteomes" id="UP000005753">
    <property type="component" value="Chromosome"/>
</dbReference>
<reference evidence="1 2" key="2">
    <citation type="submission" date="2012-02" db="EMBL/GenBank/DDBJ databases">
        <title>Improved High-Quality Draft sequence of Eubacterium cellulosolvens 6.</title>
        <authorList>
            <consortium name="US DOE Joint Genome Institute"/>
            <person name="Lucas S."/>
            <person name="Han J."/>
            <person name="Lapidus A."/>
            <person name="Cheng J.-F."/>
            <person name="Goodwin L."/>
            <person name="Pitluck S."/>
            <person name="Peters L."/>
            <person name="Mikhailova N."/>
            <person name="Gu W."/>
            <person name="Detter J.C."/>
            <person name="Han C."/>
            <person name="Tapia R."/>
            <person name="Land M."/>
            <person name="Hauser L."/>
            <person name="Kyrpides N."/>
            <person name="Ivanova N."/>
            <person name="Pagani I."/>
            <person name="Johnson E."/>
            <person name="Mukhopadhyay B."/>
            <person name="Anderson I."/>
            <person name="Woyke T."/>
        </authorList>
    </citation>
    <scope>NUCLEOTIDE SEQUENCE [LARGE SCALE GENOMIC DNA]</scope>
    <source>
        <strain evidence="1 2">6</strain>
    </source>
</reference>
<organism evidence="1 2">
    <name type="scientific">Eubacterium cellulosolvens (strain ATCC 43171 / JCM 9499 / 6)</name>
    <name type="common">Cillobacterium cellulosolvens</name>
    <dbReference type="NCBI Taxonomy" id="633697"/>
    <lineage>
        <taxon>Bacteria</taxon>
        <taxon>Bacillati</taxon>
        <taxon>Bacillota</taxon>
        <taxon>Clostridia</taxon>
        <taxon>Eubacteriales</taxon>
        <taxon>Eubacteriaceae</taxon>
        <taxon>Eubacterium</taxon>
    </lineage>
</organism>
<protein>
    <submittedName>
        <fullName evidence="1">Uncharacterized protein</fullName>
    </submittedName>
</protein>
<name>I5AV23_EUBC6</name>
<sequence>MIQIMPDQKFDTVVKGKRKHCKVSFTFSSGSGMKLFVAYEFTSGGLFGSKMYVGVLNPDTGDLETLTEDREVEQVNDALKEIWRESGRKNPPRFKTSVLTPYREVIAHFD</sequence>
<dbReference type="AlphaFoldDB" id="I5AV23"/>